<evidence type="ECO:0000256" key="2">
    <source>
        <dbReference type="ARBA" id="ARBA00022679"/>
    </source>
</evidence>
<keyword evidence="2" id="KW-0808">Transferase</keyword>
<organism evidence="4 5">
    <name type="scientific">Facklamia lactis</name>
    <dbReference type="NCBI Taxonomy" id="2749967"/>
    <lineage>
        <taxon>Bacteria</taxon>
        <taxon>Bacillati</taxon>
        <taxon>Bacillota</taxon>
        <taxon>Bacilli</taxon>
        <taxon>Lactobacillales</taxon>
        <taxon>Aerococcaceae</taxon>
        <taxon>Facklamia</taxon>
    </lineage>
</organism>
<dbReference type="InterPro" id="IPR046977">
    <property type="entry name" value="RsmC/RlmG"/>
</dbReference>
<keyword evidence="1 4" id="KW-0489">Methyltransferase</keyword>
<protein>
    <submittedName>
        <fullName evidence="4">Class I SAM-dependent methyltransferase</fullName>
    </submittedName>
</protein>
<dbReference type="SUPFAM" id="SSF53335">
    <property type="entry name" value="S-adenosyl-L-methionine-dependent methyltransferases"/>
    <property type="match status" value="1"/>
</dbReference>
<dbReference type="RefSeq" id="WP_197116164.1">
    <property type="nucleotide sequence ID" value="NZ_JACBXQ010000006.1"/>
</dbReference>
<evidence type="ECO:0000256" key="1">
    <source>
        <dbReference type="ARBA" id="ARBA00022603"/>
    </source>
</evidence>
<comment type="caution">
    <text evidence="4">The sequence shown here is derived from an EMBL/GenBank/DDBJ whole genome shotgun (WGS) entry which is preliminary data.</text>
</comment>
<dbReference type="InterPro" id="IPR007848">
    <property type="entry name" value="Small_mtfrase_dom"/>
</dbReference>
<dbReference type="InterPro" id="IPR029063">
    <property type="entry name" value="SAM-dependent_MTases_sf"/>
</dbReference>
<keyword evidence="5" id="KW-1185">Reference proteome</keyword>
<proteinExistence type="predicted"/>
<evidence type="ECO:0000313" key="4">
    <source>
        <dbReference type="EMBL" id="MBG9987257.1"/>
    </source>
</evidence>
<sequence>MSDHYFSEVPNSQHQEQLVETQICGKKFSFYTDAGVFSKGRVDFGSRLLIESFSERYSSINSSSTIVELGSGYGPISIILGSLYPSISVQGYELNGRAVSLAKQNARLNQTPNVEFIQQDVTSIDSIPDSQFVLTNPPIRAGKGVIQTFVDKAKDSLASDGELWLVIQKKQGAPSMEKYMESVFDNVEMVTRSKGYWILRSIRMK</sequence>
<name>A0ABS0LTH1_9LACT</name>
<dbReference type="Gene3D" id="3.40.50.150">
    <property type="entry name" value="Vaccinia Virus protein VP39"/>
    <property type="match status" value="1"/>
</dbReference>
<accession>A0ABS0LTH1</accession>
<evidence type="ECO:0000313" key="5">
    <source>
        <dbReference type="Proteomes" id="UP000721415"/>
    </source>
</evidence>
<dbReference type="Pfam" id="PF05175">
    <property type="entry name" value="MTS"/>
    <property type="match status" value="1"/>
</dbReference>
<evidence type="ECO:0000259" key="3">
    <source>
        <dbReference type="Pfam" id="PF05175"/>
    </source>
</evidence>
<gene>
    <name evidence="4" type="ORF">HZY91_10305</name>
</gene>
<dbReference type="PANTHER" id="PTHR47816:SF4">
    <property type="entry name" value="RIBOSOMAL RNA SMALL SUBUNIT METHYLTRANSFERASE C"/>
    <property type="match status" value="1"/>
</dbReference>
<dbReference type="EMBL" id="JACBXQ010000006">
    <property type="protein sequence ID" value="MBG9987257.1"/>
    <property type="molecule type" value="Genomic_DNA"/>
</dbReference>
<dbReference type="PANTHER" id="PTHR47816">
    <property type="entry name" value="RIBOSOMAL RNA SMALL SUBUNIT METHYLTRANSFERASE C"/>
    <property type="match status" value="1"/>
</dbReference>
<reference evidence="4 5" key="1">
    <citation type="submission" date="2020-07" db="EMBL/GenBank/DDBJ databases">
        <title>Facklamia lactis sp. nov., isolated from raw milk.</title>
        <authorList>
            <person name="Doll E.V."/>
            <person name="Huptas C."/>
            <person name="Staib L."/>
            <person name="Wenning M."/>
            <person name="Scherer S."/>
        </authorList>
    </citation>
    <scope>NUCLEOTIDE SEQUENCE [LARGE SCALE GENOMIC DNA]</scope>
    <source>
        <strain evidence="4 5">DSM 111018</strain>
    </source>
</reference>
<feature type="domain" description="Methyltransferase small" evidence="3">
    <location>
        <begin position="28"/>
        <end position="200"/>
    </location>
</feature>
<dbReference type="Proteomes" id="UP000721415">
    <property type="component" value="Unassembled WGS sequence"/>
</dbReference>
<dbReference type="GO" id="GO:0008168">
    <property type="term" value="F:methyltransferase activity"/>
    <property type="evidence" value="ECO:0007669"/>
    <property type="project" value="UniProtKB-KW"/>
</dbReference>
<dbReference type="CDD" id="cd02440">
    <property type="entry name" value="AdoMet_MTases"/>
    <property type="match status" value="1"/>
</dbReference>
<dbReference type="GO" id="GO:0032259">
    <property type="term" value="P:methylation"/>
    <property type="evidence" value="ECO:0007669"/>
    <property type="project" value="UniProtKB-KW"/>
</dbReference>